<organism evidence="1">
    <name type="scientific">Arundo donax</name>
    <name type="common">Giant reed</name>
    <name type="synonym">Donax arundinaceus</name>
    <dbReference type="NCBI Taxonomy" id="35708"/>
    <lineage>
        <taxon>Eukaryota</taxon>
        <taxon>Viridiplantae</taxon>
        <taxon>Streptophyta</taxon>
        <taxon>Embryophyta</taxon>
        <taxon>Tracheophyta</taxon>
        <taxon>Spermatophyta</taxon>
        <taxon>Magnoliopsida</taxon>
        <taxon>Liliopsida</taxon>
        <taxon>Poales</taxon>
        <taxon>Poaceae</taxon>
        <taxon>PACMAD clade</taxon>
        <taxon>Arundinoideae</taxon>
        <taxon>Arundineae</taxon>
        <taxon>Arundo</taxon>
    </lineage>
</organism>
<proteinExistence type="predicted"/>
<reference evidence="1" key="1">
    <citation type="submission" date="2014-09" db="EMBL/GenBank/DDBJ databases">
        <authorList>
            <person name="Magalhaes I.L.F."/>
            <person name="Oliveira U."/>
            <person name="Santos F.R."/>
            <person name="Vidigal T.H.D.A."/>
            <person name="Brescovit A.D."/>
            <person name="Santos A.J."/>
        </authorList>
    </citation>
    <scope>NUCLEOTIDE SEQUENCE</scope>
    <source>
        <tissue evidence="1">Shoot tissue taken approximately 20 cm above the soil surface</tissue>
    </source>
</reference>
<reference evidence="1" key="2">
    <citation type="journal article" date="2015" name="Data Brief">
        <title>Shoot transcriptome of the giant reed, Arundo donax.</title>
        <authorList>
            <person name="Barrero R.A."/>
            <person name="Guerrero F.D."/>
            <person name="Moolhuijzen P."/>
            <person name="Goolsby J.A."/>
            <person name="Tidwell J."/>
            <person name="Bellgard S.E."/>
            <person name="Bellgard M.I."/>
        </authorList>
    </citation>
    <scope>NUCLEOTIDE SEQUENCE</scope>
    <source>
        <tissue evidence="1">Shoot tissue taken approximately 20 cm above the soil surface</tissue>
    </source>
</reference>
<name>A0A0A9AST9_ARUDO</name>
<dbReference type="AlphaFoldDB" id="A0A0A9AST9"/>
<accession>A0A0A9AST9</accession>
<protein>
    <submittedName>
        <fullName evidence="1">Uncharacterized protein</fullName>
    </submittedName>
</protein>
<sequence>MVNYAHNRFGRFSLSRNNSQVLRRGISVTSRIK</sequence>
<dbReference type="EMBL" id="GBRH01247778">
    <property type="protein sequence ID" value="JAD50117.1"/>
    <property type="molecule type" value="Transcribed_RNA"/>
</dbReference>
<evidence type="ECO:0000313" key="1">
    <source>
        <dbReference type="EMBL" id="JAD50117.1"/>
    </source>
</evidence>